<dbReference type="PANTHER" id="PTHR39419:SF1">
    <property type="entry name" value="SLL0814 PROTEIN"/>
    <property type="match status" value="1"/>
</dbReference>
<dbReference type="Proteomes" id="UP001230986">
    <property type="component" value="Unassembled WGS sequence"/>
</dbReference>
<proteinExistence type="predicted"/>
<dbReference type="Pfam" id="PF04240">
    <property type="entry name" value="Caroten_synth"/>
    <property type="match status" value="1"/>
</dbReference>
<feature type="transmembrane region" description="Helical" evidence="1">
    <location>
        <begin position="42"/>
        <end position="61"/>
    </location>
</feature>
<reference evidence="2 3" key="1">
    <citation type="submission" date="2023-06" db="EMBL/GenBank/DDBJ databases">
        <title>Whole genome sequence of Oscillatoria calcuttensis NRMC-F 0142.</title>
        <authorList>
            <person name="Shakena Fathima T."/>
            <person name="Muralitharan G."/>
            <person name="Thajuddin N."/>
        </authorList>
    </citation>
    <scope>NUCLEOTIDE SEQUENCE [LARGE SCALE GENOMIC DNA]</scope>
    <source>
        <strain evidence="2 3">NRMC-F 0142</strain>
    </source>
</reference>
<feature type="transmembrane region" description="Helical" evidence="1">
    <location>
        <begin position="16"/>
        <end position="36"/>
    </location>
</feature>
<feature type="transmembrane region" description="Helical" evidence="1">
    <location>
        <begin position="227"/>
        <end position="245"/>
    </location>
</feature>
<accession>A0ABT7LX92</accession>
<keyword evidence="1" id="KW-0472">Membrane</keyword>
<name>A0ABT7LX92_9CYAN</name>
<comment type="caution">
    <text evidence="2">The sequence shown here is derived from an EMBL/GenBank/DDBJ whole genome shotgun (WGS) entry which is preliminary data.</text>
</comment>
<protein>
    <submittedName>
        <fullName evidence="2">Carotenoid biosynthesis protein</fullName>
    </submittedName>
</protein>
<feature type="transmembrane region" description="Helical" evidence="1">
    <location>
        <begin position="149"/>
        <end position="171"/>
    </location>
</feature>
<gene>
    <name evidence="2" type="ORF">QQ055_03940</name>
</gene>
<organism evidence="2 3">
    <name type="scientific">Geitlerinema calcuttense NRMC-F 0142</name>
    <dbReference type="NCBI Taxonomy" id="2922238"/>
    <lineage>
        <taxon>Bacteria</taxon>
        <taxon>Bacillati</taxon>
        <taxon>Cyanobacteriota</taxon>
        <taxon>Cyanophyceae</taxon>
        <taxon>Geitlerinematales</taxon>
        <taxon>Geitlerinemataceae</taxon>
        <taxon>Geitlerinema</taxon>
    </lineage>
</organism>
<keyword evidence="1" id="KW-0812">Transmembrane</keyword>
<dbReference type="PANTHER" id="PTHR39419">
    <property type="entry name" value="SLL0814 PROTEIN"/>
    <property type="match status" value="1"/>
</dbReference>
<feature type="transmembrane region" description="Helical" evidence="1">
    <location>
        <begin position="117"/>
        <end position="137"/>
    </location>
</feature>
<sequence length="287" mass="32672">MQCVQKQTPLIQKITTFFWLFFIVWISVGIAAALAGQTMPRWMHWADAWTMILATIITYLWMIDLHGVRKTRICFAIILIASGLIEFIGTNTGFPFGHFKYTERFSATINLPFAPNGLAIIIPFAWAVLCLNAWFLAGQILKWRNRWAICALAGVITMLTDVNLEAVAWYMRGFDEAYWRWYADGTFTQIAQTVPVQNYIAWFVLTVIFLALCPLQMAAPAKTNWKPLVILAAFNLLFLAHRIHYTWLMEDDPVPTEIEFSGRAMPSDLRLVNAALPFDSAGGRLNP</sequence>
<keyword evidence="3" id="KW-1185">Reference proteome</keyword>
<evidence type="ECO:0000256" key="1">
    <source>
        <dbReference type="SAM" id="Phobius"/>
    </source>
</evidence>
<evidence type="ECO:0000313" key="3">
    <source>
        <dbReference type="Proteomes" id="UP001230986"/>
    </source>
</evidence>
<dbReference type="RefSeq" id="WP_285963621.1">
    <property type="nucleotide sequence ID" value="NZ_JASVEJ010000015.1"/>
</dbReference>
<feature type="transmembrane region" description="Helical" evidence="1">
    <location>
        <begin position="199"/>
        <end position="215"/>
    </location>
</feature>
<dbReference type="InterPro" id="IPR007354">
    <property type="entry name" value="CruF-like"/>
</dbReference>
<feature type="transmembrane region" description="Helical" evidence="1">
    <location>
        <begin position="73"/>
        <end position="97"/>
    </location>
</feature>
<dbReference type="EMBL" id="JASVEJ010000015">
    <property type="protein sequence ID" value="MDL5056618.1"/>
    <property type="molecule type" value="Genomic_DNA"/>
</dbReference>
<evidence type="ECO:0000313" key="2">
    <source>
        <dbReference type="EMBL" id="MDL5056618.1"/>
    </source>
</evidence>
<keyword evidence="1" id="KW-1133">Transmembrane helix</keyword>